<keyword evidence="8" id="KW-1185">Reference proteome</keyword>
<feature type="region of interest" description="Disordered" evidence="6">
    <location>
        <begin position="857"/>
        <end position="886"/>
    </location>
</feature>
<dbReference type="OrthoDB" id="673795at2759"/>
<dbReference type="GO" id="GO:0005652">
    <property type="term" value="C:nuclear lamina"/>
    <property type="evidence" value="ECO:0007669"/>
    <property type="project" value="UniProtKB-SubCell"/>
</dbReference>
<evidence type="ECO:0000313" key="7">
    <source>
        <dbReference type="EMBL" id="KAG8497413.1"/>
    </source>
</evidence>
<feature type="coiled-coil region" evidence="5">
    <location>
        <begin position="407"/>
        <end position="525"/>
    </location>
</feature>
<dbReference type="PANTHER" id="PTHR31908">
    <property type="entry name" value="PROTEIN CROWDED NUCLEI 4"/>
    <property type="match status" value="1"/>
</dbReference>
<comment type="subcellular location">
    <subcellularLocation>
        <location evidence="3">Nucleus lamina</location>
    </subcellularLocation>
</comment>
<dbReference type="Proteomes" id="UP000701853">
    <property type="component" value="Chromosome 4"/>
</dbReference>
<comment type="caution">
    <text evidence="7">The sequence shown here is derived from an EMBL/GenBank/DDBJ whole genome shotgun (WGS) entry which is preliminary data.</text>
</comment>
<evidence type="ECO:0000256" key="2">
    <source>
        <dbReference type="ARBA" id="ARBA00023242"/>
    </source>
</evidence>
<reference evidence="7 8" key="1">
    <citation type="journal article" date="2021" name="bioRxiv">
        <title>The Gossypium anomalum genome as a resource for cotton improvement and evolutionary analysis of hybrid incompatibility.</title>
        <authorList>
            <person name="Grover C.E."/>
            <person name="Yuan D."/>
            <person name="Arick M.A."/>
            <person name="Miller E.R."/>
            <person name="Hu G."/>
            <person name="Peterson D.G."/>
            <person name="Wendel J.F."/>
            <person name="Udall J.A."/>
        </authorList>
    </citation>
    <scope>NUCLEOTIDE SEQUENCE [LARGE SCALE GENOMIC DNA]</scope>
    <source>
        <strain evidence="7">JFW-Udall</strain>
        <tissue evidence="7">Leaf</tissue>
    </source>
</reference>
<dbReference type="GO" id="GO:0006997">
    <property type="term" value="P:nucleus organization"/>
    <property type="evidence" value="ECO:0007669"/>
    <property type="project" value="InterPro"/>
</dbReference>
<gene>
    <name evidence="7" type="ORF">CXB51_008718</name>
</gene>
<evidence type="ECO:0000313" key="8">
    <source>
        <dbReference type="Proteomes" id="UP000701853"/>
    </source>
</evidence>
<dbReference type="PANTHER" id="PTHR31908:SF2">
    <property type="entry name" value="PROTEIN CROWDED NUCLEI 4"/>
    <property type="match status" value="1"/>
</dbReference>
<evidence type="ECO:0000256" key="5">
    <source>
        <dbReference type="SAM" id="Coils"/>
    </source>
</evidence>
<evidence type="ECO:0000256" key="3">
    <source>
        <dbReference type="ARBA" id="ARBA00024186"/>
    </source>
</evidence>
<evidence type="ECO:0008006" key="9">
    <source>
        <dbReference type="Google" id="ProtNLM"/>
    </source>
</evidence>
<proteinExistence type="inferred from homology"/>
<feature type="compositionally biased region" description="Basic and acidic residues" evidence="6">
    <location>
        <begin position="979"/>
        <end position="996"/>
    </location>
</feature>
<feature type="region of interest" description="Disordered" evidence="6">
    <location>
        <begin position="977"/>
        <end position="996"/>
    </location>
</feature>
<sequence length="1065" mass="123399">MASPFTPGTGRALSITPGSRVSKSSLGDETIWKRLKEAGFDEESIKKRDKAALIAYIAKLEAELSDHQHHMGLLTLEREELASKYEEIKASAEATELMHKRDKAAHISALAEAKKREDGLKKALGVEKECLASIEKALHEMRTESAETKVAAESRLAEARIMIEDAEKKFSEAEAKFRAAESLQTEATFIQRDAKRKLQEVEAREDDLSRRIVLFKKDSDAKEKEINLERQSLSERKKIVQQEHERLLDGQASLNQREEHIFNRMEELNRLEKELEASKAELEKERRALKDDKSNLELTLVSLPKREEAIIEREALLSKKEQELLVSQEKLANKESSEFQKVIASHENALRTRNSEFEAELELKRRMVEDEIEMKRRAWELKEMDINNKEDQICEREHGLDVQLRKLAEKEKDVAEKSNLIDVKEKNMSASEKELELKKAALEKEKEEMNKMKLELQKSLLSLEDKRNQVDHEKEKLEALRSETHELSTLELKLKEELDMVRAQKLELRADVDRLEVERAKFETEWELIDEKREELRKEAARVCKDREEISKYLKDERDRLRSERDVMREQHNKDVESLNREREDFMKKMVTEHSDCFNKIQQERADFLLGIETQKRELENCIEKRREELESSFKEREEAFEREKKNQLDHINALKEIAEKELEQATLQMKRLDAERTEIKEHEWAELNKSIEELKVQRHKLKQQRELLHADRKEIHFEIEELKKLGDLKAALDNMTVAQMQRSIVELSQLKASERNNLKQQAVLQNVESGSDKNKIFAVNGNGFNSPRAKPDSSPSGSARFSWIKRCSELIFKHTSDKAQMKPEERSLELDGEPKILEVPSEGEVFERTQAGRKRRVDNMPSNGTKKSRQKDASVLEVEDNTHRVHSTEPNVVLDQPELMSYDQSEGGADETNELIVDRVINISEAIHVKETVDDFSNVENIDQLQDTGEEDKSGEPLVVPMGNVSQLTIPCQPTEDMSGKGKQKLEDNVTVQPDDKVRTRSRAGLKQLLIAENTNIYLRRDKFALQMNLSMIVHPLLSSGRWCDGFWLRESYVGLVAEMMAKS</sequence>
<evidence type="ECO:0000256" key="6">
    <source>
        <dbReference type="SAM" id="MobiDB-lite"/>
    </source>
</evidence>
<comment type="similarity">
    <text evidence="4">Belongs to the CRWN family.</text>
</comment>
<feature type="compositionally biased region" description="Basic and acidic residues" evidence="6">
    <location>
        <begin position="871"/>
        <end position="886"/>
    </location>
</feature>
<evidence type="ECO:0000256" key="4">
    <source>
        <dbReference type="ARBA" id="ARBA00024208"/>
    </source>
</evidence>
<dbReference type="InterPro" id="IPR040418">
    <property type="entry name" value="CRWN"/>
</dbReference>
<keyword evidence="1 5" id="KW-0175">Coiled coil</keyword>
<feature type="coiled-coil region" evidence="5">
    <location>
        <begin position="149"/>
        <end position="299"/>
    </location>
</feature>
<accession>A0A8J5Z9L2</accession>
<feature type="region of interest" description="Disordered" evidence="6">
    <location>
        <begin position="1"/>
        <end position="24"/>
    </location>
</feature>
<name>A0A8J5Z9L2_9ROSI</name>
<protein>
    <recommendedName>
        <fullName evidence="9">Protein CROWDED NUCLEI 4-like</fullName>
    </recommendedName>
</protein>
<feature type="coiled-coil region" evidence="5">
    <location>
        <begin position="569"/>
        <end position="712"/>
    </location>
</feature>
<evidence type="ECO:0000256" key="1">
    <source>
        <dbReference type="ARBA" id="ARBA00023054"/>
    </source>
</evidence>
<dbReference type="AlphaFoldDB" id="A0A8J5Z9L2"/>
<dbReference type="EMBL" id="JAHUZN010000004">
    <property type="protein sequence ID" value="KAG8497413.1"/>
    <property type="molecule type" value="Genomic_DNA"/>
</dbReference>
<organism evidence="7 8">
    <name type="scientific">Gossypium anomalum</name>
    <dbReference type="NCBI Taxonomy" id="47600"/>
    <lineage>
        <taxon>Eukaryota</taxon>
        <taxon>Viridiplantae</taxon>
        <taxon>Streptophyta</taxon>
        <taxon>Embryophyta</taxon>
        <taxon>Tracheophyta</taxon>
        <taxon>Spermatophyta</taxon>
        <taxon>Magnoliopsida</taxon>
        <taxon>eudicotyledons</taxon>
        <taxon>Gunneridae</taxon>
        <taxon>Pentapetalae</taxon>
        <taxon>rosids</taxon>
        <taxon>malvids</taxon>
        <taxon>Malvales</taxon>
        <taxon>Malvaceae</taxon>
        <taxon>Malvoideae</taxon>
        <taxon>Gossypium</taxon>
    </lineage>
</organism>
<keyword evidence="2" id="KW-0539">Nucleus</keyword>